<dbReference type="PANTHER" id="PTHR30246:SF1">
    <property type="entry name" value="2-DEHYDRO-3-DEOXY-6-PHOSPHOGALACTONATE ALDOLASE-RELATED"/>
    <property type="match status" value="1"/>
</dbReference>
<dbReference type="SUPFAM" id="SSF51569">
    <property type="entry name" value="Aldolase"/>
    <property type="match status" value="1"/>
</dbReference>
<evidence type="ECO:0000256" key="3">
    <source>
        <dbReference type="ARBA" id="ARBA00011233"/>
    </source>
</evidence>
<dbReference type="AlphaFoldDB" id="A0A099D3V1"/>
<evidence type="ECO:0000256" key="5">
    <source>
        <dbReference type="ARBA" id="ARBA00023277"/>
    </source>
</evidence>
<dbReference type="NCBIfam" id="TIGR01182">
    <property type="entry name" value="eda"/>
    <property type="match status" value="1"/>
</dbReference>
<proteinExistence type="inferred from homology"/>
<protein>
    <submittedName>
        <fullName evidence="6">2-dehydro-3-deoxyphosphogluconate aldolase</fullName>
    </submittedName>
</protein>
<organism evidence="6 9">
    <name type="scientific">Actinopolyspora erythraea</name>
    <dbReference type="NCBI Taxonomy" id="414996"/>
    <lineage>
        <taxon>Bacteria</taxon>
        <taxon>Bacillati</taxon>
        <taxon>Actinomycetota</taxon>
        <taxon>Actinomycetes</taxon>
        <taxon>Actinopolysporales</taxon>
        <taxon>Actinopolysporaceae</taxon>
        <taxon>Actinopolyspora</taxon>
    </lineage>
</organism>
<comment type="similarity">
    <text evidence="2">Belongs to the KHG/KDPG aldolase family.</text>
</comment>
<dbReference type="CDD" id="cd00452">
    <property type="entry name" value="KDPG_aldolase"/>
    <property type="match status" value="1"/>
</dbReference>
<sequence length="207" mass="21549">MYRWQVSSTIAEHGVVGIVRAADAERARQRAESCLNAGLGVLEVSLTTPDALEVLRGLRDAHQHALLGAGTVLDAASARLAVDAGARFLVSPSLHEEVISTGHRYGAAVLPGVETPSELVRALEAGADAIKLFPASRWTPESMRDVLGALPQAPLVPTGGISVDRAPDWIAAGAVAVGMGSALSEGGPAEAAERISGLLRRIRQVRD</sequence>
<dbReference type="InterPro" id="IPR000887">
    <property type="entry name" value="Aldlse_KDPG_KHG"/>
</dbReference>
<gene>
    <name evidence="6" type="ORF">CDG81_03510</name>
    <name evidence="7" type="ORF">IL38_17465</name>
</gene>
<dbReference type="PANTHER" id="PTHR30246">
    <property type="entry name" value="2-KETO-3-DEOXY-6-PHOSPHOGLUCONATE ALDOLASE"/>
    <property type="match status" value="1"/>
</dbReference>
<dbReference type="GO" id="GO:0016829">
    <property type="term" value="F:lyase activity"/>
    <property type="evidence" value="ECO:0007669"/>
    <property type="project" value="UniProtKB-KW"/>
</dbReference>
<name>A0A099D3V1_9ACTN</name>
<keyword evidence="8" id="KW-1185">Reference proteome</keyword>
<evidence type="ECO:0000256" key="1">
    <source>
        <dbReference type="ARBA" id="ARBA00004761"/>
    </source>
</evidence>
<evidence type="ECO:0000256" key="4">
    <source>
        <dbReference type="ARBA" id="ARBA00023239"/>
    </source>
</evidence>
<dbReference type="EMBL" id="CP022752">
    <property type="protein sequence ID" value="ASU77526.1"/>
    <property type="molecule type" value="Genomic_DNA"/>
</dbReference>
<evidence type="ECO:0000313" key="6">
    <source>
        <dbReference type="EMBL" id="ASU77526.1"/>
    </source>
</evidence>
<dbReference type="Pfam" id="PF01081">
    <property type="entry name" value="Aldolase"/>
    <property type="match status" value="1"/>
</dbReference>
<accession>A0A099D3V1</accession>
<keyword evidence="4" id="KW-0456">Lyase</keyword>
<dbReference type="KEGG" id="aey:CDG81_03510"/>
<dbReference type="Proteomes" id="UP000029737">
    <property type="component" value="Unassembled WGS sequence"/>
</dbReference>
<comment type="pathway">
    <text evidence="1">Carbohydrate acid metabolism.</text>
</comment>
<dbReference type="RefSeq" id="WP_043575712.1">
    <property type="nucleotide sequence ID" value="NZ_CP022752.1"/>
</dbReference>
<dbReference type="Proteomes" id="UP000215043">
    <property type="component" value="Chromosome"/>
</dbReference>
<dbReference type="HOGENOM" id="CLU_077795_2_0_11"/>
<dbReference type="EMBL" id="JPMV01000032">
    <property type="protein sequence ID" value="KGI80477.1"/>
    <property type="molecule type" value="Genomic_DNA"/>
</dbReference>
<comment type="subunit">
    <text evidence="3">Homotrimer.</text>
</comment>
<reference evidence="6 9" key="2">
    <citation type="submission" date="2017-08" db="EMBL/GenBank/DDBJ databases">
        <title>The complete genome sequence of moderately halophilic actinomycete Actinopolyspora erythraea YIM 90600, the producer of novel erythromycin, novel actinopolysporins A-C and tubercidin.</title>
        <authorList>
            <person name="Yin M."/>
            <person name="Tang S."/>
        </authorList>
    </citation>
    <scope>NUCLEOTIDE SEQUENCE [LARGE SCALE GENOMIC DNA]</scope>
    <source>
        <strain evidence="6 9">YIM 90600</strain>
    </source>
</reference>
<evidence type="ECO:0000313" key="8">
    <source>
        <dbReference type="Proteomes" id="UP000029737"/>
    </source>
</evidence>
<evidence type="ECO:0000256" key="2">
    <source>
        <dbReference type="ARBA" id="ARBA00006906"/>
    </source>
</evidence>
<evidence type="ECO:0000313" key="7">
    <source>
        <dbReference type="EMBL" id="KGI80477.1"/>
    </source>
</evidence>
<dbReference type="OrthoDB" id="9805177at2"/>
<reference evidence="7 8" key="1">
    <citation type="journal article" date="2014" name="PLoS ONE">
        <title>Identification and Characterization of a New Erythromycin Biosynthetic Gene Cluster in Actinopolyspora erythraea YIM90600, a Novel Erythronolide-Producing Halophilic Actinomycete Isolated from Salt Field.</title>
        <authorList>
            <person name="Chen D."/>
            <person name="Feng J."/>
            <person name="Huang L."/>
            <person name="Zhang Q."/>
            <person name="Wu J."/>
            <person name="Zhu X."/>
            <person name="Duan Y."/>
            <person name="Xu Z."/>
        </authorList>
    </citation>
    <scope>NUCLEOTIDE SEQUENCE [LARGE SCALE GENOMIC DNA]</scope>
    <source>
        <strain evidence="7 8">YIM90600</strain>
    </source>
</reference>
<dbReference type="Gene3D" id="3.20.20.70">
    <property type="entry name" value="Aldolase class I"/>
    <property type="match status" value="1"/>
</dbReference>
<dbReference type="eggNOG" id="COG0800">
    <property type="taxonomic scope" value="Bacteria"/>
</dbReference>
<dbReference type="InterPro" id="IPR013785">
    <property type="entry name" value="Aldolase_TIM"/>
</dbReference>
<evidence type="ECO:0000313" key="9">
    <source>
        <dbReference type="Proteomes" id="UP000215043"/>
    </source>
</evidence>
<keyword evidence="5" id="KW-0119">Carbohydrate metabolism</keyword>